<gene>
    <name evidence="1" type="ORF">SAMN06309945_0169</name>
</gene>
<evidence type="ECO:0000313" key="1">
    <source>
        <dbReference type="EMBL" id="SKC36248.1"/>
    </source>
</evidence>
<dbReference type="EMBL" id="FUZP01000001">
    <property type="protein sequence ID" value="SKC36248.1"/>
    <property type="molecule type" value="Genomic_DNA"/>
</dbReference>
<dbReference type="Proteomes" id="UP000190857">
    <property type="component" value="Unassembled WGS sequence"/>
</dbReference>
<evidence type="ECO:0000313" key="2">
    <source>
        <dbReference type="Proteomes" id="UP000190857"/>
    </source>
</evidence>
<proteinExistence type="predicted"/>
<protein>
    <submittedName>
        <fullName evidence="1">Uncharacterized protein</fullName>
    </submittedName>
</protein>
<dbReference type="AlphaFoldDB" id="A0A1T5IB32"/>
<reference evidence="1 2" key="1">
    <citation type="submission" date="2017-02" db="EMBL/GenBank/DDBJ databases">
        <authorList>
            <person name="Peterson S.W."/>
        </authorList>
    </citation>
    <scope>NUCLEOTIDE SEQUENCE [LARGE SCALE GENOMIC DNA]</scope>
    <source>
        <strain evidence="1 2">VKM Ac-2059</strain>
    </source>
</reference>
<name>A0A1T5IB32_9MICO</name>
<keyword evidence="2" id="KW-1185">Reference proteome</keyword>
<accession>A0A1T5IB32</accession>
<organism evidence="1 2">
    <name type="scientific">Okibacterium fritillariae</name>
    <dbReference type="NCBI Taxonomy" id="123320"/>
    <lineage>
        <taxon>Bacteria</taxon>
        <taxon>Bacillati</taxon>
        <taxon>Actinomycetota</taxon>
        <taxon>Actinomycetes</taxon>
        <taxon>Micrococcales</taxon>
        <taxon>Microbacteriaceae</taxon>
        <taxon>Okibacterium</taxon>
    </lineage>
</organism>
<sequence length="113" mass="13011">MRKRAVRAYIRPRVLRLSDHLLDEFYVLRVESFGEALETMSDERADLAIDLDWAQTQTVGSLFWGIDGHGSRFRAEWLADAERLRREAAAQGFEETEARLDEMCRLLGPLQAA</sequence>